<dbReference type="FunFam" id="2.70.98.10:FF:000003">
    <property type="entry name" value="Aldose 1-epimerase"/>
    <property type="match status" value="1"/>
</dbReference>
<evidence type="ECO:0000256" key="11">
    <source>
        <dbReference type="ARBA" id="ARBA00022837"/>
    </source>
</evidence>
<dbReference type="GO" id="GO:0006006">
    <property type="term" value="P:glucose metabolic process"/>
    <property type="evidence" value="ECO:0007669"/>
    <property type="project" value="TreeGrafter"/>
</dbReference>
<feature type="binding site" evidence="17">
    <location>
        <begin position="217"/>
        <end position="219"/>
    </location>
    <ligand>
        <name>beta-D-galactose</name>
        <dbReference type="ChEBI" id="CHEBI:27667"/>
    </ligand>
</feature>
<keyword evidence="13 14" id="KW-0119">Carbohydrate metabolism</keyword>
<dbReference type="InterPro" id="IPR018052">
    <property type="entry name" value="Ald1_epimerase_CS"/>
</dbReference>
<comment type="subcellular location">
    <subcellularLocation>
        <location evidence="3">Cytoplasm</location>
    </subcellularLocation>
</comment>
<dbReference type="GO" id="GO:0030246">
    <property type="term" value="F:carbohydrate binding"/>
    <property type="evidence" value="ECO:0007669"/>
    <property type="project" value="InterPro"/>
</dbReference>
<feature type="active site" description="Proton acceptor" evidence="15">
    <location>
        <position position="349"/>
    </location>
</feature>
<proteinExistence type="inferred from homology"/>
<feature type="binding site" evidence="16">
    <location>
        <position position="283"/>
    </location>
    <ligand>
        <name>beta-D-galactose</name>
        <dbReference type="ChEBI" id="CHEBI:27667"/>
    </ligand>
</feature>
<dbReference type="GO" id="GO:0005737">
    <property type="term" value="C:cytoplasm"/>
    <property type="evidence" value="ECO:0007669"/>
    <property type="project" value="UniProtKB-SubCell"/>
</dbReference>
<dbReference type="Proteomes" id="UP000184368">
    <property type="component" value="Unassembled WGS sequence"/>
</dbReference>
<keyword evidence="11" id="KW-0106">Calcium</keyword>
<evidence type="ECO:0000256" key="5">
    <source>
        <dbReference type="ARBA" id="ARBA00006206"/>
    </source>
</evidence>
<comment type="pathway">
    <text evidence="4 14">Carbohydrate metabolism; hexose metabolism.</text>
</comment>
<sequence length="385" mass="41291">MKKTKLSFLAIAALALMAASCGNNNSSEGGTNADTAAVKTAMTADFGEVDGKKVSLYTLTNKNGDTVTITNYGGIVTSWVTADKNGGKSSIVLGFNKLEGYMAPPPYFGALIGRYGNRIAKGQFKIGDSTYKLATNNGANHLHGGKKGFDKVVWDITKAPAAGDASITLHYLSKDMEEGYPGNLDVTVTYTLTDANELKITYDASTDKATPVNLTNHSYFNLTGNVANPILNHTLQIDADRYTPVDAGLIPTGELKPVQGTPFDFRQPTAIGARIAQVEGGYDHNYVLNGGQTASQRKIATLSDSVSGRQLEVFTTEPGVQFYSGNFLDGTLKDNAGQPIQKHTGLCLETQHFPDSPNQPKFPTTILEPGQKYHTETTYKVSVQK</sequence>
<dbReference type="NCBIfam" id="NF008277">
    <property type="entry name" value="PRK11055.1"/>
    <property type="match status" value="1"/>
</dbReference>
<dbReference type="Pfam" id="PF01263">
    <property type="entry name" value="Aldose_epim"/>
    <property type="match status" value="1"/>
</dbReference>
<name>A0A1M5AZK3_9BACT</name>
<dbReference type="UniPathway" id="UPA00242"/>
<dbReference type="Gene3D" id="2.70.98.10">
    <property type="match status" value="1"/>
</dbReference>
<dbReference type="EMBL" id="FQUO01000007">
    <property type="protein sequence ID" value="SHF35586.1"/>
    <property type="molecule type" value="Genomic_DNA"/>
</dbReference>
<evidence type="ECO:0000256" key="6">
    <source>
        <dbReference type="ARBA" id="ARBA00011245"/>
    </source>
</evidence>
<accession>A0A1M5AZK3</accession>
<evidence type="ECO:0000256" key="4">
    <source>
        <dbReference type="ARBA" id="ARBA00005028"/>
    </source>
</evidence>
<evidence type="ECO:0000256" key="17">
    <source>
        <dbReference type="PIRSR" id="PIRSR005096-3"/>
    </source>
</evidence>
<feature type="chain" id="PRO_5012996799" description="Aldose 1-epimerase" evidence="18">
    <location>
        <begin position="19"/>
        <end position="385"/>
    </location>
</feature>
<evidence type="ECO:0000256" key="9">
    <source>
        <dbReference type="ARBA" id="ARBA00022490"/>
    </source>
</evidence>
<evidence type="ECO:0000256" key="14">
    <source>
        <dbReference type="PIRNR" id="PIRNR005096"/>
    </source>
</evidence>
<evidence type="ECO:0000256" key="3">
    <source>
        <dbReference type="ARBA" id="ARBA00004496"/>
    </source>
</evidence>
<dbReference type="AlphaFoldDB" id="A0A1M5AZK3"/>
<evidence type="ECO:0000313" key="20">
    <source>
        <dbReference type="Proteomes" id="UP000184368"/>
    </source>
</evidence>
<feature type="binding site" evidence="17">
    <location>
        <begin position="117"/>
        <end position="118"/>
    </location>
    <ligand>
        <name>beta-D-galactose</name>
        <dbReference type="ChEBI" id="CHEBI:27667"/>
    </ligand>
</feature>
<evidence type="ECO:0000256" key="15">
    <source>
        <dbReference type="PIRSR" id="PIRSR005096-1"/>
    </source>
</evidence>
<dbReference type="PANTHER" id="PTHR10091">
    <property type="entry name" value="ALDOSE-1-EPIMERASE"/>
    <property type="match status" value="1"/>
</dbReference>
<evidence type="ECO:0000256" key="16">
    <source>
        <dbReference type="PIRSR" id="PIRSR005096-2"/>
    </source>
</evidence>
<evidence type="ECO:0000256" key="12">
    <source>
        <dbReference type="ARBA" id="ARBA00023235"/>
    </source>
</evidence>
<evidence type="ECO:0000256" key="1">
    <source>
        <dbReference type="ARBA" id="ARBA00001614"/>
    </source>
</evidence>
<dbReference type="PROSITE" id="PS00545">
    <property type="entry name" value="ALDOSE_1_EPIMERASE"/>
    <property type="match status" value="1"/>
</dbReference>
<dbReference type="SUPFAM" id="SSF74650">
    <property type="entry name" value="Galactose mutarotase-like"/>
    <property type="match status" value="1"/>
</dbReference>
<dbReference type="PANTHER" id="PTHR10091:SF0">
    <property type="entry name" value="GALACTOSE MUTAROTASE"/>
    <property type="match status" value="1"/>
</dbReference>
<evidence type="ECO:0000256" key="10">
    <source>
        <dbReference type="ARBA" id="ARBA00022553"/>
    </source>
</evidence>
<comment type="similarity">
    <text evidence="5 14">Belongs to the aldose epimerase family.</text>
</comment>
<comment type="subunit">
    <text evidence="6">Monomer.</text>
</comment>
<organism evidence="19 20">
    <name type="scientific">Cnuella takakiae</name>
    <dbReference type="NCBI Taxonomy" id="1302690"/>
    <lineage>
        <taxon>Bacteria</taxon>
        <taxon>Pseudomonadati</taxon>
        <taxon>Bacteroidota</taxon>
        <taxon>Chitinophagia</taxon>
        <taxon>Chitinophagales</taxon>
        <taxon>Chitinophagaceae</taxon>
        <taxon>Cnuella</taxon>
    </lineage>
</organism>
<dbReference type="InterPro" id="IPR015443">
    <property type="entry name" value="Aldose_1-epimerase"/>
</dbReference>
<keyword evidence="9" id="KW-0963">Cytoplasm</keyword>
<feature type="active site" description="Proton donor" evidence="15">
    <location>
        <position position="217"/>
    </location>
</feature>
<reference evidence="19 20" key="1">
    <citation type="submission" date="2016-11" db="EMBL/GenBank/DDBJ databases">
        <authorList>
            <person name="Jaros S."/>
            <person name="Januszkiewicz K."/>
            <person name="Wedrychowicz H."/>
        </authorList>
    </citation>
    <scope>NUCLEOTIDE SEQUENCE [LARGE SCALE GENOMIC DNA]</scope>
    <source>
        <strain evidence="19 20">DSM 26897</strain>
    </source>
</reference>
<dbReference type="GO" id="GO:0004034">
    <property type="term" value="F:aldose 1-epimerase activity"/>
    <property type="evidence" value="ECO:0007669"/>
    <property type="project" value="UniProtKB-EC"/>
</dbReference>
<dbReference type="InterPro" id="IPR011013">
    <property type="entry name" value="Gal_mutarotase_sf_dom"/>
</dbReference>
<keyword evidence="12 14" id="KW-0413">Isomerase</keyword>
<dbReference type="STRING" id="1302690.BUE76_16335"/>
<dbReference type="InterPro" id="IPR014718">
    <property type="entry name" value="GH-type_carb-bd"/>
</dbReference>
<feature type="signal peptide" evidence="18">
    <location>
        <begin position="1"/>
        <end position="18"/>
    </location>
</feature>
<evidence type="ECO:0000313" key="19">
    <source>
        <dbReference type="EMBL" id="SHF35586.1"/>
    </source>
</evidence>
<dbReference type="PIRSF" id="PIRSF005096">
    <property type="entry name" value="GALM"/>
    <property type="match status" value="1"/>
</dbReference>
<protein>
    <recommendedName>
        <fullName evidence="8 14">Aldose 1-epimerase</fullName>
        <ecNumber evidence="7 14">5.1.3.3</ecNumber>
    </recommendedName>
</protein>
<dbReference type="InterPro" id="IPR047215">
    <property type="entry name" value="Galactose_mutarotase-like"/>
</dbReference>
<dbReference type="InterPro" id="IPR008183">
    <property type="entry name" value="Aldose_1/G6P_1-epimerase"/>
</dbReference>
<evidence type="ECO:0000256" key="8">
    <source>
        <dbReference type="ARBA" id="ARBA00014165"/>
    </source>
</evidence>
<gene>
    <name evidence="19" type="ORF">SAMN05444008_10771</name>
</gene>
<keyword evidence="10" id="KW-0597">Phosphoprotein</keyword>
<keyword evidence="18" id="KW-0732">Signal</keyword>
<dbReference type="RefSeq" id="WP_073042804.1">
    <property type="nucleotide sequence ID" value="NZ_FQUO01000007.1"/>
</dbReference>
<dbReference type="GO" id="GO:0033499">
    <property type="term" value="P:galactose catabolic process via UDP-galactose, Leloir pathway"/>
    <property type="evidence" value="ECO:0007669"/>
    <property type="project" value="TreeGrafter"/>
</dbReference>
<evidence type="ECO:0000256" key="2">
    <source>
        <dbReference type="ARBA" id="ARBA00001913"/>
    </source>
</evidence>
<evidence type="ECO:0000256" key="18">
    <source>
        <dbReference type="SAM" id="SignalP"/>
    </source>
</evidence>
<dbReference type="CDD" id="cd09019">
    <property type="entry name" value="galactose_mutarotase_like"/>
    <property type="match status" value="1"/>
</dbReference>
<evidence type="ECO:0000256" key="13">
    <source>
        <dbReference type="ARBA" id="ARBA00023277"/>
    </source>
</evidence>
<keyword evidence="20" id="KW-1185">Reference proteome</keyword>
<dbReference type="PROSITE" id="PS51257">
    <property type="entry name" value="PROKAR_LIPOPROTEIN"/>
    <property type="match status" value="1"/>
</dbReference>
<dbReference type="EC" id="5.1.3.3" evidence="7 14"/>
<dbReference type="OrthoDB" id="9779408at2"/>
<evidence type="ECO:0000256" key="7">
    <source>
        <dbReference type="ARBA" id="ARBA00013185"/>
    </source>
</evidence>
<comment type="catalytic activity">
    <reaction evidence="1 14">
        <text>alpha-D-glucose = beta-D-glucose</text>
        <dbReference type="Rhea" id="RHEA:10264"/>
        <dbReference type="ChEBI" id="CHEBI:15903"/>
        <dbReference type="ChEBI" id="CHEBI:17925"/>
        <dbReference type="EC" id="5.1.3.3"/>
    </reaction>
</comment>
<comment type="cofactor">
    <cofactor evidence="2">
        <name>Ca(2+)</name>
        <dbReference type="ChEBI" id="CHEBI:29108"/>
    </cofactor>
</comment>